<proteinExistence type="predicted"/>
<organism evidence="1 2">
    <name type="scientific">Nelumbo nucifera</name>
    <name type="common">Sacred lotus</name>
    <dbReference type="NCBI Taxonomy" id="4432"/>
    <lineage>
        <taxon>Eukaryota</taxon>
        <taxon>Viridiplantae</taxon>
        <taxon>Streptophyta</taxon>
        <taxon>Embryophyta</taxon>
        <taxon>Tracheophyta</taxon>
        <taxon>Spermatophyta</taxon>
        <taxon>Magnoliopsida</taxon>
        <taxon>Proteales</taxon>
        <taxon>Nelumbonaceae</taxon>
        <taxon>Nelumbo</taxon>
    </lineage>
</organism>
<dbReference type="EMBL" id="DUZY01000007">
    <property type="protein sequence ID" value="DAD45497.1"/>
    <property type="molecule type" value="Genomic_DNA"/>
</dbReference>
<name>A0A822ZKT5_NELNU</name>
<evidence type="ECO:0000313" key="1">
    <source>
        <dbReference type="EMBL" id="DAD45497.1"/>
    </source>
</evidence>
<dbReference type="AlphaFoldDB" id="A0A822ZKT5"/>
<reference evidence="1 2" key="1">
    <citation type="journal article" date="2020" name="Mol. Biol. Evol.">
        <title>Distinct Expression and Methylation Patterns for Genes with Different Fates following a Single Whole-Genome Duplication in Flowering Plants.</title>
        <authorList>
            <person name="Shi T."/>
            <person name="Rahmani R.S."/>
            <person name="Gugger P.F."/>
            <person name="Wang M."/>
            <person name="Li H."/>
            <person name="Zhang Y."/>
            <person name="Li Z."/>
            <person name="Wang Q."/>
            <person name="Van de Peer Y."/>
            <person name="Marchal K."/>
            <person name="Chen J."/>
        </authorList>
    </citation>
    <scope>NUCLEOTIDE SEQUENCE [LARGE SCALE GENOMIC DNA]</scope>
    <source>
        <tissue evidence="1">Leaf</tissue>
    </source>
</reference>
<comment type="caution">
    <text evidence="1">The sequence shown here is derived from an EMBL/GenBank/DDBJ whole genome shotgun (WGS) entry which is preliminary data.</text>
</comment>
<dbReference type="Proteomes" id="UP000607653">
    <property type="component" value="Unassembled WGS sequence"/>
</dbReference>
<keyword evidence="2" id="KW-1185">Reference proteome</keyword>
<gene>
    <name evidence="1" type="ORF">HUJ06_003727</name>
</gene>
<protein>
    <submittedName>
        <fullName evidence="1">Uncharacterized protein</fullName>
    </submittedName>
</protein>
<evidence type="ECO:0000313" key="2">
    <source>
        <dbReference type="Proteomes" id="UP000607653"/>
    </source>
</evidence>
<accession>A0A822ZKT5</accession>
<sequence length="46" mass="5519">MRLQLESFSLIRELTVIFSCHRSLMQIISIMESTPLSRSKFFRKEK</sequence>